<sequence>MAWRVDKVKHITLAVRMRIKHAHGRGLNGNAAFPFDIHGVQELVFHVPKGHGIGELHHPIRKGRFSVIDMGDDAEIANQFPLVSHPILHSL</sequence>
<comment type="caution">
    <text evidence="1">The sequence shown here is derived from an EMBL/GenBank/DDBJ whole genome shotgun (WGS) entry which is preliminary data.</text>
</comment>
<proteinExistence type="predicted"/>
<gene>
    <name evidence="1" type="ORF">SDC9_187140</name>
</gene>
<dbReference type="EMBL" id="VSSQ01095524">
    <property type="protein sequence ID" value="MPN39612.1"/>
    <property type="molecule type" value="Genomic_DNA"/>
</dbReference>
<accession>A0A645HME1</accession>
<organism evidence="1">
    <name type="scientific">bioreactor metagenome</name>
    <dbReference type="NCBI Taxonomy" id="1076179"/>
    <lineage>
        <taxon>unclassified sequences</taxon>
        <taxon>metagenomes</taxon>
        <taxon>ecological metagenomes</taxon>
    </lineage>
</organism>
<reference evidence="1" key="1">
    <citation type="submission" date="2019-08" db="EMBL/GenBank/DDBJ databases">
        <authorList>
            <person name="Kucharzyk K."/>
            <person name="Murdoch R.W."/>
            <person name="Higgins S."/>
            <person name="Loffler F."/>
        </authorList>
    </citation>
    <scope>NUCLEOTIDE SEQUENCE</scope>
</reference>
<dbReference type="AlphaFoldDB" id="A0A645HME1"/>
<protein>
    <submittedName>
        <fullName evidence="1">Uncharacterized protein</fullName>
    </submittedName>
</protein>
<name>A0A645HME1_9ZZZZ</name>
<dbReference type="AntiFam" id="ANF00072">
    <property type="entry name" value="Shadow ORF (opposite TypA)"/>
</dbReference>
<evidence type="ECO:0000313" key="1">
    <source>
        <dbReference type="EMBL" id="MPN39612.1"/>
    </source>
</evidence>